<evidence type="ECO:0000256" key="7">
    <source>
        <dbReference type="ARBA" id="ARBA00023010"/>
    </source>
</evidence>
<evidence type="ECO:0000313" key="16">
    <source>
        <dbReference type="Proteomes" id="UP000183469"/>
    </source>
</evidence>
<evidence type="ECO:0000256" key="3">
    <source>
        <dbReference type="ARBA" id="ARBA00022475"/>
    </source>
</evidence>
<dbReference type="Gene3D" id="1.20.5.3310">
    <property type="match status" value="1"/>
</dbReference>
<dbReference type="EMBL" id="FOJX01000004">
    <property type="protein sequence ID" value="SFA96258.1"/>
    <property type="molecule type" value="Genomic_DNA"/>
</dbReference>
<dbReference type="EMBL" id="FNQG01000005">
    <property type="protein sequence ID" value="SDZ96819.1"/>
    <property type="molecule type" value="Genomic_DNA"/>
</dbReference>
<keyword evidence="7 9" id="KW-0811">Translocation</keyword>
<keyword evidence="6 9" id="KW-1133">Transmembrane helix</keyword>
<dbReference type="RefSeq" id="WP_026761232.1">
    <property type="nucleotide sequence ID" value="NZ_FNQG01000005.1"/>
</dbReference>
<evidence type="ECO:0000313" key="15">
    <source>
        <dbReference type="Proteomes" id="UP000182958"/>
    </source>
</evidence>
<dbReference type="PANTHER" id="PTHR42982">
    <property type="entry name" value="SEC-INDEPENDENT PROTEIN TRANSLOCASE PROTEIN TATA"/>
    <property type="match status" value="1"/>
</dbReference>
<evidence type="ECO:0000256" key="10">
    <source>
        <dbReference type="SAM" id="MobiDB-lite"/>
    </source>
</evidence>
<evidence type="ECO:0000256" key="9">
    <source>
        <dbReference type="HAMAP-Rule" id="MF_00236"/>
    </source>
</evidence>
<evidence type="ECO:0000313" key="12">
    <source>
        <dbReference type="EMBL" id="SDZ96819.1"/>
    </source>
</evidence>
<evidence type="ECO:0000313" key="13">
    <source>
        <dbReference type="EMBL" id="SFA96258.1"/>
    </source>
</evidence>
<evidence type="ECO:0000313" key="14">
    <source>
        <dbReference type="EMBL" id="SFW51112.1"/>
    </source>
</evidence>
<dbReference type="HAMAP" id="MF_00236">
    <property type="entry name" value="TatA_E"/>
    <property type="match status" value="1"/>
</dbReference>
<accession>A0A1K1PTU6</accession>
<keyword evidence="15" id="KW-1185">Reference proteome</keyword>
<comment type="similarity">
    <text evidence="9">Belongs to the TatA/E family.</text>
</comment>
<dbReference type="GO" id="GO:0033281">
    <property type="term" value="C:TAT protein transport complex"/>
    <property type="evidence" value="ECO:0007669"/>
    <property type="project" value="UniProtKB-UniRule"/>
</dbReference>
<feature type="compositionally biased region" description="Basic and acidic residues" evidence="10">
    <location>
        <begin position="59"/>
        <end position="72"/>
    </location>
</feature>
<dbReference type="NCBIfam" id="TIGR01411">
    <property type="entry name" value="tatAE"/>
    <property type="match status" value="1"/>
</dbReference>
<name>A0A1K1PTU6_SELRU</name>
<dbReference type="AlphaFoldDB" id="A0A1K1PTU6"/>
<dbReference type="InterPro" id="IPR003369">
    <property type="entry name" value="TatA/B/E"/>
</dbReference>
<evidence type="ECO:0000313" key="17">
    <source>
        <dbReference type="Proteomes" id="UP000183843"/>
    </source>
</evidence>
<keyword evidence="8 9" id="KW-0472">Membrane</keyword>
<protein>
    <recommendedName>
        <fullName evidence="9">Sec-independent protein translocase protein TatA</fullName>
    </recommendedName>
</protein>
<evidence type="ECO:0000256" key="6">
    <source>
        <dbReference type="ARBA" id="ARBA00022989"/>
    </source>
</evidence>
<dbReference type="OrthoDB" id="9800908at2"/>
<keyword evidence="4 9" id="KW-0812">Transmembrane</keyword>
<gene>
    <name evidence="9 11" type="primary">tatA</name>
    <name evidence="11" type="ORF">E7203_02245</name>
    <name evidence="14" type="ORF">SAMN02910323_2194</name>
    <name evidence="13" type="ORF">SAMN05216587_104237</name>
    <name evidence="12" type="ORF">SAMN05660648_01414</name>
</gene>
<dbReference type="Pfam" id="PF02416">
    <property type="entry name" value="TatA_B_E"/>
    <property type="match status" value="1"/>
</dbReference>
<dbReference type="Proteomes" id="UP000183843">
    <property type="component" value="Unassembled WGS sequence"/>
</dbReference>
<evidence type="ECO:0000256" key="4">
    <source>
        <dbReference type="ARBA" id="ARBA00022692"/>
    </source>
</evidence>
<dbReference type="InterPro" id="IPR006312">
    <property type="entry name" value="TatA/E"/>
</dbReference>
<reference evidence="16 17" key="1">
    <citation type="submission" date="2016-10" db="EMBL/GenBank/DDBJ databases">
        <authorList>
            <person name="de Groot N.N."/>
        </authorList>
    </citation>
    <scope>NUCLEOTIDE SEQUENCE [LARGE SCALE GENOMIC DNA]</scope>
    <source>
        <strain evidence="12 16">DSM 2872</strain>
        <strain evidence="13 17">L14</strain>
    </source>
</reference>
<proteinExistence type="inferred from homology"/>
<reference evidence="14" key="2">
    <citation type="submission" date="2016-11" db="EMBL/GenBank/DDBJ databases">
        <authorList>
            <person name="Jaros S."/>
            <person name="Januszkiewicz K."/>
            <person name="Wedrychowicz H."/>
        </authorList>
    </citation>
    <scope>NUCLEOTIDE SEQUENCE [LARGE SCALE GENOMIC DNA]</scope>
    <source>
        <strain evidence="14">C3</strain>
    </source>
</reference>
<feature type="region of interest" description="Disordered" evidence="10">
    <location>
        <begin position="45"/>
        <end position="72"/>
    </location>
</feature>
<sequence>MISPYTAGALVLVALIVFGPSKLPEIGKALGKGIKEFKSGVVDEAKKPEDTQMMNVTEQPKELPKAEDQTKQ</sequence>
<dbReference type="GO" id="GO:0043953">
    <property type="term" value="P:protein transport by the Tat complex"/>
    <property type="evidence" value="ECO:0007669"/>
    <property type="project" value="UniProtKB-UniRule"/>
</dbReference>
<keyword evidence="2 9" id="KW-0813">Transport</keyword>
<comment type="function">
    <text evidence="9">Part of the twin-arginine translocation (Tat) system that transports large folded proteins containing a characteristic twin-arginine motif in their signal peptide across membranes. TatA could form the protein-conducting channel of the Tat system.</text>
</comment>
<evidence type="ECO:0000313" key="11">
    <source>
        <dbReference type="EMBL" id="MBE6084288.1"/>
    </source>
</evidence>
<evidence type="ECO:0000256" key="8">
    <source>
        <dbReference type="ARBA" id="ARBA00023136"/>
    </source>
</evidence>
<dbReference type="GO" id="GO:0008320">
    <property type="term" value="F:protein transmembrane transporter activity"/>
    <property type="evidence" value="ECO:0007669"/>
    <property type="project" value="UniProtKB-UniRule"/>
</dbReference>
<organism evidence="14 15">
    <name type="scientific">Selenomonas ruminantium</name>
    <dbReference type="NCBI Taxonomy" id="971"/>
    <lineage>
        <taxon>Bacteria</taxon>
        <taxon>Bacillati</taxon>
        <taxon>Bacillota</taxon>
        <taxon>Negativicutes</taxon>
        <taxon>Selenomonadales</taxon>
        <taxon>Selenomonadaceae</taxon>
        <taxon>Selenomonas</taxon>
    </lineage>
</organism>
<dbReference type="Proteomes" id="UP000182958">
    <property type="component" value="Unassembled WGS sequence"/>
</dbReference>
<dbReference type="Proteomes" id="UP000772151">
    <property type="component" value="Unassembled WGS sequence"/>
</dbReference>
<reference evidence="15" key="3">
    <citation type="submission" date="2016-11" db="EMBL/GenBank/DDBJ databases">
        <authorList>
            <person name="Varghese N."/>
            <person name="Submissions S."/>
        </authorList>
    </citation>
    <scope>NUCLEOTIDE SEQUENCE [LARGE SCALE GENOMIC DNA]</scope>
    <source>
        <strain evidence="15">C3</strain>
    </source>
</reference>
<dbReference type="EMBL" id="SVCA01000001">
    <property type="protein sequence ID" value="MBE6084288.1"/>
    <property type="molecule type" value="Genomic_DNA"/>
</dbReference>
<comment type="subcellular location">
    <subcellularLocation>
        <location evidence="1 9">Cell membrane</location>
        <topology evidence="1 9">Single-pass membrane protein</topology>
    </subcellularLocation>
</comment>
<keyword evidence="5 9" id="KW-0653">Protein transport</keyword>
<evidence type="ECO:0000256" key="5">
    <source>
        <dbReference type="ARBA" id="ARBA00022927"/>
    </source>
</evidence>
<reference evidence="11" key="4">
    <citation type="submission" date="2019-04" db="EMBL/GenBank/DDBJ databases">
        <title>Evolution of Biomass-Degrading Anaerobic Consortia Revealed by Metagenomics.</title>
        <authorList>
            <person name="Peng X."/>
        </authorList>
    </citation>
    <scope>NUCLEOTIDE SEQUENCE</scope>
    <source>
        <strain evidence="11">SIG242</strain>
    </source>
</reference>
<evidence type="ECO:0000256" key="1">
    <source>
        <dbReference type="ARBA" id="ARBA00004162"/>
    </source>
</evidence>
<dbReference type="Proteomes" id="UP000183469">
    <property type="component" value="Unassembled WGS sequence"/>
</dbReference>
<evidence type="ECO:0000256" key="2">
    <source>
        <dbReference type="ARBA" id="ARBA00022448"/>
    </source>
</evidence>
<keyword evidence="3 9" id="KW-1003">Cell membrane</keyword>
<dbReference type="EMBL" id="FPJA01000009">
    <property type="protein sequence ID" value="SFW51112.1"/>
    <property type="molecule type" value="Genomic_DNA"/>
</dbReference>
<comment type="subunit">
    <text evidence="9">Forms a complex with TatC.</text>
</comment>
<dbReference type="PANTHER" id="PTHR42982:SF1">
    <property type="entry name" value="SEC-INDEPENDENT PROTEIN TRANSLOCASE PROTEIN TATA"/>
    <property type="match status" value="1"/>
</dbReference>